<feature type="transmembrane region" description="Helical" evidence="1">
    <location>
        <begin position="49"/>
        <end position="65"/>
    </location>
</feature>
<feature type="transmembrane region" description="Helical" evidence="1">
    <location>
        <begin position="194"/>
        <end position="211"/>
    </location>
</feature>
<dbReference type="GO" id="GO:0080120">
    <property type="term" value="P:CAAX-box protein maturation"/>
    <property type="evidence" value="ECO:0007669"/>
    <property type="project" value="UniProtKB-ARBA"/>
</dbReference>
<dbReference type="GO" id="GO:0004175">
    <property type="term" value="F:endopeptidase activity"/>
    <property type="evidence" value="ECO:0007669"/>
    <property type="project" value="UniProtKB-ARBA"/>
</dbReference>
<dbReference type="Proteomes" id="UP000245168">
    <property type="component" value="Unassembled WGS sequence"/>
</dbReference>
<sequence length="260" mass="28379">MHHSQGCRHSQGDLPVSSVHITAELIEMGAMLGVLLLSGLIFRKSVRPGWFLASIGAIIVGLGAWARGYGWIHEPAVFDQLSYPWFDYVLLGAVSIAIILAMPDGWRRSGMTLRHTGPGVPWALGLSLALCGFLTYTAVADVFGSPEFELEPVAFNAFASVPVEELFFRGVIVALMLEAFGARRTLLRAEMNWGLIPAAVVFGFGHLTSVSGGEEIVINYFQTLWTVFGGFVLVWLRVATGSLLLPFAVHLYGNLIHFFI</sequence>
<proteinExistence type="predicted"/>
<keyword evidence="1" id="KW-0472">Membrane</keyword>
<dbReference type="InterPro" id="IPR003675">
    <property type="entry name" value="Rce1/LyrA-like_dom"/>
</dbReference>
<organism evidence="3 4">
    <name type="scientific">Marinicauda salina</name>
    <dbReference type="NCBI Taxonomy" id="2135793"/>
    <lineage>
        <taxon>Bacteria</taxon>
        <taxon>Pseudomonadati</taxon>
        <taxon>Pseudomonadota</taxon>
        <taxon>Alphaproteobacteria</taxon>
        <taxon>Maricaulales</taxon>
        <taxon>Maricaulaceae</taxon>
        <taxon>Marinicauda</taxon>
    </lineage>
</organism>
<comment type="caution">
    <text evidence="3">The sequence shown here is derived from an EMBL/GenBank/DDBJ whole genome shotgun (WGS) entry which is preliminary data.</text>
</comment>
<evidence type="ECO:0000256" key="1">
    <source>
        <dbReference type="SAM" id="Phobius"/>
    </source>
</evidence>
<feature type="transmembrane region" description="Helical" evidence="1">
    <location>
        <begin position="85"/>
        <end position="102"/>
    </location>
</feature>
<evidence type="ECO:0000313" key="4">
    <source>
        <dbReference type="Proteomes" id="UP000245168"/>
    </source>
</evidence>
<dbReference type="AlphaFoldDB" id="A0A2U2BT79"/>
<reference evidence="4" key="1">
    <citation type="submission" date="2018-05" db="EMBL/GenBank/DDBJ databases">
        <authorList>
            <person name="Liu B.-T."/>
        </authorList>
    </citation>
    <scope>NUCLEOTIDE SEQUENCE [LARGE SCALE GENOMIC DNA]</scope>
    <source>
        <strain evidence="4">WD6-1</strain>
    </source>
</reference>
<keyword evidence="1" id="KW-1133">Transmembrane helix</keyword>
<feature type="domain" description="CAAX prenyl protease 2/Lysostaphin resistance protein A-like" evidence="2">
    <location>
        <begin position="153"/>
        <end position="255"/>
    </location>
</feature>
<keyword evidence="4" id="KW-1185">Reference proteome</keyword>
<gene>
    <name evidence="3" type="ORF">DDZ18_05880</name>
</gene>
<evidence type="ECO:0000313" key="3">
    <source>
        <dbReference type="EMBL" id="PWE17221.1"/>
    </source>
</evidence>
<protein>
    <recommendedName>
        <fullName evidence="2">CAAX prenyl protease 2/Lysostaphin resistance protein A-like domain-containing protein</fullName>
    </recommendedName>
</protein>
<dbReference type="EMBL" id="QEXV01000003">
    <property type="protein sequence ID" value="PWE17221.1"/>
    <property type="molecule type" value="Genomic_DNA"/>
</dbReference>
<name>A0A2U2BT79_9PROT</name>
<feature type="transmembrane region" description="Helical" evidence="1">
    <location>
        <begin position="243"/>
        <end position="259"/>
    </location>
</feature>
<accession>A0A2U2BT79</accession>
<keyword evidence="1" id="KW-0812">Transmembrane</keyword>
<evidence type="ECO:0000259" key="2">
    <source>
        <dbReference type="Pfam" id="PF02517"/>
    </source>
</evidence>
<dbReference type="Pfam" id="PF02517">
    <property type="entry name" value="Rce1-like"/>
    <property type="match status" value="1"/>
</dbReference>
<feature type="transmembrane region" description="Helical" evidence="1">
    <location>
        <begin position="20"/>
        <end position="42"/>
    </location>
</feature>
<feature type="transmembrane region" description="Helical" evidence="1">
    <location>
        <begin position="122"/>
        <end position="146"/>
    </location>
</feature>